<organism evidence="1 2">
    <name type="scientific">Vitis vinifera</name>
    <name type="common">Grape</name>
    <dbReference type="NCBI Taxonomy" id="29760"/>
    <lineage>
        <taxon>Eukaryota</taxon>
        <taxon>Viridiplantae</taxon>
        <taxon>Streptophyta</taxon>
        <taxon>Embryophyta</taxon>
        <taxon>Tracheophyta</taxon>
        <taxon>Spermatophyta</taxon>
        <taxon>Magnoliopsida</taxon>
        <taxon>eudicotyledons</taxon>
        <taxon>Gunneridae</taxon>
        <taxon>Pentapetalae</taxon>
        <taxon>rosids</taxon>
        <taxon>Vitales</taxon>
        <taxon>Vitaceae</taxon>
        <taxon>Viteae</taxon>
        <taxon>Vitis</taxon>
    </lineage>
</organism>
<dbReference type="AlphaFoldDB" id="A0A438C1V5"/>
<dbReference type="PANTHER" id="PTHR33240">
    <property type="entry name" value="OS08G0508500 PROTEIN"/>
    <property type="match status" value="1"/>
</dbReference>
<gene>
    <name evidence="1" type="ORF">CK203_075956</name>
</gene>
<dbReference type="PANTHER" id="PTHR33240:SF8">
    <property type="entry name" value="OS03G0439900 PROTEIN"/>
    <property type="match status" value="1"/>
</dbReference>
<proteinExistence type="predicted"/>
<dbReference type="InterPro" id="IPR021109">
    <property type="entry name" value="Peptidase_aspartic_dom_sf"/>
</dbReference>
<evidence type="ECO:0000313" key="2">
    <source>
        <dbReference type="Proteomes" id="UP000288805"/>
    </source>
</evidence>
<name>A0A438C1V5_VITVI</name>
<comment type="caution">
    <text evidence="1">The sequence shown here is derived from an EMBL/GenBank/DDBJ whole genome shotgun (WGS) entry which is preliminary data.</text>
</comment>
<dbReference type="Proteomes" id="UP000288805">
    <property type="component" value="Unassembled WGS sequence"/>
</dbReference>
<evidence type="ECO:0000313" key="1">
    <source>
        <dbReference type="EMBL" id="RVW17188.1"/>
    </source>
</evidence>
<dbReference type="CDD" id="cd00303">
    <property type="entry name" value="retropepsin_like"/>
    <property type="match status" value="1"/>
</dbReference>
<dbReference type="Gene3D" id="2.40.70.10">
    <property type="entry name" value="Acid Proteases"/>
    <property type="match status" value="1"/>
</dbReference>
<reference evidence="1 2" key="1">
    <citation type="journal article" date="2018" name="PLoS Genet.">
        <title>Population sequencing reveals clonal diversity and ancestral inbreeding in the grapevine cultivar Chardonnay.</title>
        <authorList>
            <person name="Roach M.J."/>
            <person name="Johnson D.L."/>
            <person name="Bohlmann J."/>
            <person name="van Vuuren H.J."/>
            <person name="Jones S.J."/>
            <person name="Pretorius I.S."/>
            <person name="Schmidt S.A."/>
            <person name="Borneman A.R."/>
        </authorList>
    </citation>
    <scope>NUCLEOTIDE SEQUENCE [LARGE SCALE GENOMIC DNA]</scope>
    <source>
        <strain evidence="2">cv. Chardonnay</strain>
        <tissue evidence="1">Leaf</tissue>
    </source>
</reference>
<dbReference type="SUPFAM" id="SSF50630">
    <property type="entry name" value="Acid proteases"/>
    <property type="match status" value="1"/>
</dbReference>
<dbReference type="EMBL" id="QGNW01002581">
    <property type="protein sequence ID" value="RVW17188.1"/>
    <property type="molecule type" value="Genomic_DNA"/>
</dbReference>
<accession>A0A438C1V5</accession>
<protein>
    <submittedName>
        <fullName evidence="1">Uncharacterized protein</fullName>
    </submittedName>
</protein>
<sequence length="122" mass="13550">MSLEIGDFDVRRILVDPGSSVDLVQASVVSHMGHNLTGLENPRRILSEFNGSSTTSLRDIILPVQVGPVTLNVQFSVVQDLSPFNVILGRTWLHYMKVIPLHIIKWQVSLPRMGKLTYIAAS</sequence>